<dbReference type="InParanoid" id="A0A251TSH6"/>
<gene>
    <name evidence="1" type="ORF">HannXRQ_Chr09g0241291</name>
</gene>
<dbReference type="EMBL" id="CM007898">
    <property type="protein sequence ID" value="OTG13719.1"/>
    <property type="molecule type" value="Genomic_DNA"/>
</dbReference>
<evidence type="ECO:0000313" key="2">
    <source>
        <dbReference type="Proteomes" id="UP000215914"/>
    </source>
</evidence>
<evidence type="ECO:0000313" key="1">
    <source>
        <dbReference type="EMBL" id="OTG13719.1"/>
    </source>
</evidence>
<dbReference type="AlphaFoldDB" id="A0A251TSH6"/>
<protein>
    <submittedName>
        <fullName evidence="1">Uncharacterized protein</fullName>
    </submittedName>
</protein>
<proteinExistence type="predicted"/>
<dbReference type="Proteomes" id="UP000215914">
    <property type="component" value="Chromosome 9"/>
</dbReference>
<reference evidence="2" key="1">
    <citation type="journal article" date="2017" name="Nature">
        <title>The sunflower genome provides insights into oil metabolism, flowering and Asterid evolution.</title>
        <authorList>
            <person name="Badouin H."/>
            <person name="Gouzy J."/>
            <person name="Grassa C.J."/>
            <person name="Murat F."/>
            <person name="Staton S.E."/>
            <person name="Cottret L."/>
            <person name="Lelandais-Briere C."/>
            <person name="Owens G.L."/>
            <person name="Carrere S."/>
            <person name="Mayjonade B."/>
            <person name="Legrand L."/>
            <person name="Gill N."/>
            <person name="Kane N.C."/>
            <person name="Bowers J.E."/>
            <person name="Hubner S."/>
            <person name="Bellec A."/>
            <person name="Berard A."/>
            <person name="Berges H."/>
            <person name="Blanchet N."/>
            <person name="Boniface M.C."/>
            <person name="Brunel D."/>
            <person name="Catrice O."/>
            <person name="Chaidir N."/>
            <person name="Claudel C."/>
            <person name="Donnadieu C."/>
            <person name="Faraut T."/>
            <person name="Fievet G."/>
            <person name="Helmstetter N."/>
            <person name="King M."/>
            <person name="Knapp S.J."/>
            <person name="Lai Z."/>
            <person name="Le Paslier M.C."/>
            <person name="Lippi Y."/>
            <person name="Lorenzon L."/>
            <person name="Mandel J.R."/>
            <person name="Marage G."/>
            <person name="Marchand G."/>
            <person name="Marquand E."/>
            <person name="Bret-Mestries E."/>
            <person name="Morien E."/>
            <person name="Nambeesan S."/>
            <person name="Nguyen T."/>
            <person name="Pegot-Espagnet P."/>
            <person name="Pouilly N."/>
            <person name="Raftis F."/>
            <person name="Sallet E."/>
            <person name="Schiex T."/>
            <person name="Thomas J."/>
            <person name="Vandecasteele C."/>
            <person name="Vares D."/>
            <person name="Vear F."/>
            <person name="Vautrin S."/>
            <person name="Crespi M."/>
            <person name="Mangin B."/>
            <person name="Burke J.M."/>
            <person name="Salse J."/>
            <person name="Munos S."/>
            <person name="Vincourt P."/>
            <person name="Rieseberg L.H."/>
            <person name="Langlade N.B."/>
        </authorList>
    </citation>
    <scope>NUCLEOTIDE SEQUENCE [LARGE SCALE GENOMIC DNA]</scope>
    <source>
        <strain evidence="2">cv. SF193</strain>
    </source>
</reference>
<name>A0A251TSH6_HELAN</name>
<accession>A0A251TSH6</accession>
<keyword evidence="2" id="KW-1185">Reference proteome</keyword>
<organism evidence="1 2">
    <name type="scientific">Helianthus annuus</name>
    <name type="common">Common sunflower</name>
    <dbReference type="NCBI Taxonomy" id="4232"/>
    <lineage>
        <taxon>Eukaryota</taxon>
        <taxon>Viridiplantae</taxon>
        <taxon>Streptophyta</taxon>
        <taxon>Embryophyta</taxon>
        <taxon>Tracheophyta</taxon>
        <taxon>Spermatophyta</taxon>
        <taxon>Magnoliopsida</taxon>
        <taxon>eudicotyledons</taxon>
        <taxon>Gunneridae</taxon>
        <taxon>Pentapetalae</taxon>
        <taxon>asterids</taxon>
        <taxon>campanulids</taxon>
        <taxon>Asterales</taxon>
        <taxon>Asteraceae</taxon>
        <taxon>Asteroideae</taxon>
        <taxon>Heliantheae alliance</taxon>
        <taxon>Heliantheae</taxon>
        <taxon>Helianthus</taxon>
    </lineage>
</organism>
<sequence>MKVYGYKHNVYNLVCKLSKVCVCVFSSRVSLTLQMCISLTLTHCMGSIDGPKDHLSMTMCPKDQHGHRRIILRCLMVEPWSNHIFRAPRRISCILRGYPSIQTTSCCPSQTRRIVDLVNLQTDLGHRLHTD</sequence>